<dbReference type="InterPro" id="IPR000175">
    <property type="entry name" value="Na/ntran_symport"/>
</dbReference>
<feature type="binding site" evidence="13">
    <location>
        <position position="77"/>
    </location>
    <ligand>
        <name>Na(+)</name>
        <dbReference type="ChEBI" id="CHEBI:29101"/>
        <label>1</label>
    </ligand>
</feature>
<keyword evidence="15" id="KW-1185">Reference proteome</keyword>
<keyword evidence="6" id="KW-0532">Neurotransmitter transport</keyword>
<evidence type="ECO:0000256" key="3">
    <source>
        <dbReference type="ARBA" id="ARBA00022475"/>
    </source>
</evidence>
<keyword evidence="12" id="KW-0325">Glycoprotein</keyword>
<dbReference type="KEGG" id="lww:102726009"/>
<dbReference type="GO" id="GO:0042734">
    <property type="term" value="C:presynaptic membrane"/>
    <property type="evidence" value="ECO:0007669"/>
    <property type="project" value="TreeGrafter"/>
</dbReference>
<keyword evidence="7" id="KW-0769">Symport</keyword>
<keyword evidence="10 14" id="KW-0472">Membrane</keyword>
<sequence length="185" mass="19906">MVVVVILYFSLWKGVKTSGKVVWITATLPYLVLFVLLVHGVTLPGASNGINAYLHIDFYRLKEATVWIDAATQIFFSLGAGFGVLIAFASYNKFDNNCYRDALLTSTINCVTSFVSGFAIFSILGYMAHEHKVNIEDVATEGGWADTRGAEKASAPLAGGFPVGGCGDQRAGPGNFHTVRITGFL</sequence>
<dbReference type="AlphaFoldDB" id="A0A7F8RES4"/>
<dbReference type="GO" id="GO:0005334">
    <property type="term" value="F:norepinephrine:sodium symporter activity"/>
    <property type="evidence" value="ECO:0007669"/>
    <property type="project" value="TreeGrafter"/>
</dbReference>
<feature type="transmembrane region" description="Helical" evidence="14">
    <location>
        <begin position="103"/>
        <end position="128"/>
    </location>
</feature>
<dbReference type="GO" id="GO:0005330">
    <property type="term" value="F:dopamine:sodium symporter activity"/>
    <property type="evidence" value="ECO:0007669"/>
    <property type="project" value="TreeGrafter"/>
</dbReference>
<dbReference type="PROSITE" id="PS50267">
    <property type="entry name" value="NA_NEUROTRAN_SYMP_3"/>
    <property type="match status" value="1"/>
</dbReference>
<dbReference type="Pfam" id="PF00209">
    <property type="entry name" value="SNF"/>
    <property type="match status" value="1"/>
</dbReference>
<dbReference type="GO" id="GO:0032809">
    <property type="term" value="C:neuronal cell body membrane"/>
    <property type="evidence" value="ECO:0007669"/>
    <property type="project" value="TreeGrafter"/>
</dbReference>
<evidence type="ECO:0000256" key="12">
    <source>
        <dbReference type="ARBA" id="ARBA00023180"/>
    </source>
</evidence>
<evidence type="ECO:0000256" key="14">
    <source>
        <dbReference type="SAM" id="Phobius"/>
    </source>
</evidence>
<dbReference type="PANTHER" id="PTHR11616:SF320">
    <property type="entry name" value="SODIUM-DEPENDENT NORADRENALINE TRANSPORTER"/>
    <property type="match status" value="1"/>
</dbReference>
<dbReference type="Proteomes" id="UP000245341">
    <property type="component" value="Unplaced"/>
</dbReference>
<dbReference type="RefSeq" id="XP_030891696.1">
    <property type="nucleotide sequence ID" value="XM_031035836.1"/>
</dbReference>
<dbReference type="GO" id="GO:0006865">
    <property type="term" value="P:amino acid transport"/>
    <property type="evidence" value="ECO:0007669"/>
    <property type="project" value="TreeGrafter"/>
</dbReference>
<proteinExistence type="predicted"/>
<protein>
    <submittedName>
        <fullName evidence="16">Sodium-dependent noradrenaline transporter</fullName>
    </submittedName>
</protein>
<evidence type="ECO:0000256" key="4">
    <source>
        <dbReference type="ARBA" id="ARBA00022692"/>
    </source>
</evidence>
<evidence type="ECO:0000256" key="5">
    <source>
        <dbReference type="ARBA" id="ARBA00022723"/>
    </source>
</evidence>
<keyword evidence="11" id="KW-1015">Disulfide bond</keyword>
<evidence type="ECO:0000256" key="13">
    <source>
        <dbReference type="PIRSR" id="PIRSR600175-1"/>
    </source>
</evidence>
<dbReference type="InterPro" id="IPR037272">
    <property type="entry name" value="SNS_sf"/>
</dbReference>
<evidence type="ECO:0000313" key="16">
    <source>
        <dbReference type="RefSeq" id="XP_030891696.1"/>
    </source>
</evidence>
<evidence type="ECO:0000256" key="11">
    <source>
        <dbReference type="ARBA" id="ARBA00023157"/>
    </source>
</evidence>
<comment type="subcellular location">
    <subcellularLocation>
        <location evidence="1">Cell membrane</location>
        <topology evidence="1">Multi-pass membrane protein</topology>
    </subcellularLocation>
</comment>
<name>A0A7F8RES4_LEPWE</name>
<evidence type="ECO:0000256" key="7">
    <source>
        <dbReference type="ARBA" id="ARBA00022847"/>
    </source>
</evidence>
<dbReference type="SUPFAM" id="SSF161070">
    <property type="entry name" value="SNF-like"/>
    <property type="match status" value="1"/>
</dbReference>
<evidence type="ECO:0000256" key="2">
    <source>
        <dbReference type="ARBA" id="ARBA00022448"/>
    </source>
</evidence>
<keyword evidence="4 14" id="KW-0812">Transmembrane</keyword>
<keyword evidence="2" id="KW-0813">Transport</keyword>
<evidence type="ECO:0000256" key="1">
    <source>
        <dbReference type="ARBA" id="ARBA00004651"/>
    </source>
</evidence>
<dbReference type="PRINTS" id="PR00176">
    <property type="entry name" value="NANEUSMPORT"/>
</dbReference>
<dbReference type="GeneID" id="102726009"/>
<feature type="binding site" evidence="13">
    <location>
        <position position="109"/>
    </location>
    <ligand>
        <name>Na(+)</name>
        <dbReference type="ChEBI" id="CHEBI:29101"/>
        <label>1</label>
    </ligand>
</feature>
<feature type="transmembrane region" description="Helical" evidence="14">
    <location>
        <begin position="66"/>
        <end position="91"/>
    </location>
</feature>
<dbReference type="GO" id="GO:0030424">
    <property type="term" value="C:axon"/>
    <property type="evidence" value="ECO:0007669"/>
    <property type="project" value="TreeGrafter"/>
</dbReference>
<gene>
    <name evidence="16" type="primary">LOC102726009</name>
</gene>
<dbReference type="OrthoDB" id="6581954at2759"/>
<keyword evidence="5 13" id="KW-0479">Metal-binding</keyword>
<dbReference type="GO" id="GO:0051583">
    <property type="term" value="P:dopamine uptake involved in synaptic transmission"/>
    <property type="evidence" value="ECO:0007669"/>
    <property type="project" value="TreeGrafter"/>
</dbReference>
<dbReference type="GO" id="GO:0046872">
    <property type="term" value="F:metal ion binding"/>
    <property type="evidence" value="ECO:0007669"/>
    <property type="project" value="UniProtKB-KW"/>
</dbReference>
<evidence type="ECO:0000256" key="6">
    <source>
        <dbReference type="ARBA" id="ARBA00022775"/>
    </source>
</evidence>
<evidence type="ECO:0000256" key="8">
    <source>
        <dbReference type="ARBA" id="ARBA00022989"/>
    </source>
</evidence>
<reference evidence="16" key="1">
    <citation type="submission" date="2025-08" db="UniProtKB">
        <authorList>
            <consortium name="RefSeq"/>
        </authorList>
    </citation>
    <scope>IDENTIFICATION</scope>
    <source>
        <tissue evidence="16">Liver</tissue>
    </source>
</reference>
<organism evidence="15 16">
    <name type="scientific">Leptonychotes weddellii</name>
    <name type="common">Weddell seal</name>
    <name type="synonym">Otaria weddellii</name>
    <dbReference type="NCBI Taxonomy" id="9713"/>
    <lineage>
        <taxon>Eukaryota</taxon>
        <taxon>Metazoa</taxon>
        <taxon>Chordata</taxon>
        <taxon>Craniata</taxon>
        <taxon>Vertebrata</taxon>
        <taxon>Euteleostomi</taxon>
        <taxon>Mammalia</taxon>
        <taxon>Eutheria</taxon>
        <taxon>Laurasiatheria</taxon>
        <taxon>Carnivora</taxon>
        <taxon>Caniformia</taxon>
        <taxon>Pinnipedia</taxon>
        <taxon>Phocidae</taxon>
        <taxon>Monachinae</taxon>
        <taxon>Lobodontini</taxon>
        <taxon>Leptonychotes</taxon>
    </lineage>
</organism>
<evidence type="ECO:0000256" key="9">
    <source>
        <dbReference type="ARBA" id="ARBA00023053"/>
    </source>
</evidence>
<evidence type="ECO:0000256" key="10">
    <source>
        <dbReference type="ARBA" id="ARBA00023136"/>
    </source>
</evidence>
<accession>A0A7F8RES4</accession>
<feature type="transmembrane region" description="Helical" evidence="14">
    <location>
        <begin position="21"/>
        <end position="46"/>
    </location>
</feature>
<keyword evidence="3" id="KW-1003">Cell membrane</keyword>
<keyword evidence="9 13" id="KW-0915">Sodium</keyword>
<dbReference type="PANTHER" id="PTHR11616">
    <property type="entry name" value="SODIUM/CHLORIDE DEPENDENT TRANSPORTER"/>
    <property type="match status" value="1"/>
</dbReference>
<evidence type="ECO:0000313" key="15">
    <source>
        <dbReference type="Proteomes" id="UP000245341"/>
    </source>
</evidence>
<keyword evidence="8 14" id="KW-1133">Transmembrane helix</keyword>